<sequence length="293" mass="32569" precursor="true">MRYVRYFQSTSLYLILVCVISSSNAIVLHPDSGQPTEKPADAVIGRWDSNASFVVIAPNAIITTRHQKTTPSSVEINNTNYSLGEIYTTTDNSDIQIAELVGANLANYVPVYTASDEENKQIILGGYGRGRDPDKDTLTGFQGKEYGYEWGSDNNETLLWGTNTIDEIGELNGHKQLVTDFDGPDVSRQYEASIADYDSGSGWFMKNDSGEWYLAGLSYATTLHYDDDGNRLYQSWFDSSGPGPSTQDLNYAHRLSDHGDWIDDTLETIAIPEPATVLIFTLGGWFALRRRTI</sequence>
<name>A0A1Q2MCK6_9BACT</name>
<dbReference type="EMBL" id="CP019646">
    <property type="protein sequence ID" value="AQQ70425.1"/>
    <property type="molecule type" value="Genomic_DNA"/>
</dbReference>
<keyword evidence="3" id="KW-1185">Reference proteome</keyword>
<evidence type="ECO:0000256" key="1">
    <source>
        <dbReference type="SAM" id="SignalP"/>
    </source>
</evidence>
<reference evidence="3" key="1">
    <citation type="submission" date="2017-02" db="EMBL/GenBank/DDBJ databases">
        <title>Comparative genomics and description of representatives of a novel lineage of planctomycetes thriving in anoxic sediments.</title>
        <authorList>
            <person name="Spring S."/>
            <person name="Bunk B."/>
            <person name="Sproer C."/>
        </authorList>
    </citation>
    <scope>NUCLEOTIDE SEQUENCE [LARGE SCALE GENOMIC DNA]</scope>
    <source>
        <strain evidence="3">SM-Chi-D1</strain>
    </source>
</reference>
<dbReference type="NCBIfam" id="TIGR02595">
    <property type="entry name" value="PEP_CTERM"/>
    <property type="match status" value="1"/>
</dbReference>
<evidence type="ECO:0000313" key="3">
    <source>
        <dbReference type="Proteomes" id="UP000188181"/>
    </source>
</evidence>
<evidence type="ECO:0000313" key="2">
    <source>
        <dbReference type="EMBL" id="AQQ70425.1"/>
    </source>
</evidence>
<dbReference type="Proteomes" id="UP000188181">
    <property type="component" value="Chromosome"/>
</dbReference>
<dbReference type="AlphaFoldDB" id="A0A1Q2MCK6"/>
<gene>
    <name evidence="2" type="ORF">SMSP2_00773</name>
</gene>
<organism evidence="2 3">
    <name type="scientific">Limihaloglobus sulfuriphilus</name>
    <dbReference type="NCBI Taxonomy" id="1851148"/>
    <lineage>
        <taxon>Bacteria</taxon>
        <taxon>Pseudomonadati</taxon>
        <taxon>Planctomycetota</taxon>
        <taxon>Phycisphaerae</taxon>
        <taxon>Sedimentisphaerales</taxon>
        <taxon>Sedimentisphaeraceae</taxon>
        <taxon>Limihaloglobus</taxon>
    </lineage>
</organism>
<dbReference type="STRING" id="1851148.SMSP2_00773"/>
<feature type="chain" id="PRO_5010354965" description="PEP-CTERM protein-sorting domain-containing protein" evidence="1">
    <location>
        <begin position="26"/>
        <end position="293"/>
    </location>
</feature>
<evidence type="ECO:0008006" key="4">
    <source>
        <dbReference type="Google" id="ProtNLM"/>
    </source>
</evidence>
<protein>
    <recommendedName>
        <fullName evidence="4">PEP-CTERM protein-sorting domain-containing protein</fullName>
    </recommendedName>
</protein>
<dbReference type="InterPro" id="IPR013424">
    <property type="entry name" value="Ice-binding_C"/>
</dbReference>
<dbReference type="RefSeq" id="WP_186804842.1">
    <property type="nucleotide sequence ID" value="NZ_CP019646.1"/>
</dbReference>
<feature type="signal peptide" evidence="1">
    <location>
        <begin position="1"/>
        <end position="25"/>
    </location>
</feature>
<dbReference type="KEGG" id="pbas:SMSP2_00773"/>
<accession>A0A1Q2MCK6</accession>
<keyword evidence="1" id="KW-0732">Signal</keyword>
<proteinExistence type="predicted"/>